<organism evidence="1 2">
    <name type="scientific">Pluteus cervinus</name>
    <dbReference type="NCBI Taxonomy" id="181527"/>
    <lineage>
        <taxon>Eukaryota</taxon>
        <taxon>Fungi</taxon>
        <taxon>Dikarya</taxon>
        <taxon>Basidiomycota</taxon>
        <taxon>Agaricomycotina</taxon>
        <taxon>Agaricomycetes</taxon>
        <taxon>Agaricomycetidae</taxon>
        <taxon>Agaricales</taxon>
        <taxon>Pluteineae</taxon>
        <taxon>Pluteaceae</taxon>
        <taxon>Pluteus</taxon>
    </lineage>
</organism>
<sequence>MAPVETEYYDLLGVAVDADDTELKKAYRKQAMKYHPDKNPSADAEEKFKDISKAYQVLSDSNLRAVYDKNGKSMTDKEGEIKMEDAAGFFANVFGGERFVDYIGEISIMKDMTSVATTMMTEEEKAEIEKQLNGGGSPAEGSGGPASLAGGSTSNTKPHTHPPTNGSGADAVHHPAPTGSRPSSPRKGASSPPTSPTHSAQLALHTDSATPSILGGASLTPAEKKEQEREAARKRQKIAAENKEKLREHEIERKKVMEKRVQTLAQKMVERLRPFVEAKNPGDKEDPETIAFEEKMKKEADDLKLESFGVELLHTIGNIYMMKATSYMKSKKFLGIPGFFSRLKEKGAFAKDVWGVIGSAMNVREVMIEMERAQAKGELGEDELRALEMDMTGKIMLASWRGARFEVVQVLREVVDAVLKEPGVSDAVLMNRAKGLMLIGHIFKLTQPDESDQERRELERMVAEAAQPKPKPAHAKASKGKKEENGKKLKEGETDNKDEKDEKKEDKHDGKKDEKVADATSTSPAAAGHRA</sequence>
<evidence type="ECO:0000313" key="1">
    <source>
        <dbReference type="EMBL" id="TFK75008.1"/>
    </source>
</evidence>
<evidence type="ECO:0000313" key="2">
    <source>
        <dbReference type="Proteomes" id="UP000308600"/>
    </source>
</evidence>
<reference evidence="1 2" key="1">
    <citation type="journal article" date="2019" name="Nat. Ecol. Evol.">
        <title>Megaphylogeny resolves global patterns of mushroom evolution.</title>
        <authorList>
            <person name="Varga T."/>
            <person name="Krizsan K."/>
            <person name="Foldi C."/>
            <person name="Dima B."/>
            <person name="Sanchez-Garcia M."/>
            <person name="Sanchez-Ramirez S."/>
            <person name="Szollosi G.J."/>
            <person name="Szarkandi J.G."/>
            <person name="Papp V."/>
            <person name="Albert L."/>
            <person name="Andreopoulos W."/>
            <person name="Angelini C."/>
            <person name="Antonin V."/>
            <person name="Barry K.W."/>
            <person name="Bougher N.L."/>
            <person name="Buchanan P."/>
            <person name="Buyck B."/>
            <person name="Bense V."/>
            <person name="Catcheside P."/>
            <person name="Chovatia M."/>
            <person name="Cooper J."/>
            <person name="Damon W."/>
            <person name="Desjardin D."/>
            <person name="Finy P."/>
            <person name="Geml J."/>
            <person name="Haridas S."/>
            <person name="Hughes K."/>
            <person name="Justo A."/>
            <person name="Karasinski D."/>
            <person name="Kautmanova I."/>
            <person name="Kiss B."/>
            <person name="Kocsube S."/>
            <person name="Kotiranta H."/>
            <person name="LaButti K.M."/>
            <person name="Lechner B.E."/>
            <person name="Liimatainen K."/>
            <person name="Lipzen A."/>
            <person name="Lukacs Z."/>
            <person name="Mihaltcheva S."/>
            <person name="Morgado L.N."/>
            <person name="Niskanen T."/>
            <person name="Noordeloos M.E."/>
            <person name="Ohm R.A."/>
            <person name="Ortiz-Santana B."/>
            <person name="Ovrebo C."/>
            <person name="Racz N."/>
            <person name="Riley R."/>
            <person name="Savchenko A."/>
            <person name="Shiryaev A."/>
            <person name="Soop K."/>
            <person name="Spirin V."/>
            <person name="Szebenyi C."/>
            <person name="Tomsovsky M."/>
            <person name="Tulloss R.E."/>
            <person name="Uehling J."/>
            <person name="Grigoriev I.V."/>
            <person name="Vagvolgyi C."/>
            <person name="Papp T."/>
            <person name="Martin F.M."/>
            <person name="Miettinen O."/>
            <person name="Hibbett D.S."/>
            <person name="Nagy L.G."/>
        </authorList>
    </citation>
    <scope>NUCLEOTIDE SEQUENCE [LARGE SCALE GENOMIC DNA]</scope>
    <source>
        <strain evidence="1 2">NL-1719</strain>
    </source>
</reference>
<keyword evidence="2" id="KW-1185">Reference proteome</keyword>
<name>A0ACD3B9K7_9AGAR</name>
<gene>
    <name evidence="1" type="ORF">BDN72DRAFT_832713</name>
</gene>
<protein>
    <submittedName>
        <fullName evidence="1">DnaJ-domain-containing protein</fullName>
    </submittedName>
</protein>
<dbReference type="Proteomes" id="UP000308600">
    <property type="component" value="Unassembled WGS sequence"/>
</dbReference>
<accession>A0ACD3B9K7</accession>
<proteinExistence type="predicted"/>
<dbReference type="EMBL" id="ML208265">
    <property type="protein sequence ID" value="TFK75008.1"/>
    <property type="molecule type" value="Genomic_DNA"/>
</dbReference>